<keyword evidence="8" id="KW-1185">Reference proteome</keyword>
<dbReference type="InterPro" id="IPR036909">
    <property type="entry name" value="Cyt_c-like_dom_sf"/>
</dbReference>
<dbReference type="InterPro" id="IPR051395">
    <property type="entry name" value="Cytochrome_c_Peroxidase/MauG"/>
</dbReference>
<gene>
    <name evidence="7" type="ORF">So717_21520</name>
</gene>
<dbReference type="GO" id="GO:0046872">
    <property type="term" value="F:metal ion binding"/>
    <property type="evidence" value="ECO:0007669"/>
    <property type="project" value="UniProtKB-KW"/>
</dbReference>
<dbReference type="PANTHER" id="PTHR30600">
    <property type="entry name" value="CYTOCHROME C PEROXIDASE-RELATED"/>
    <property type="match status" value="1"/>
</dbReference>
<accession>A0A640VQV2</accession>
<dbReference type="PANTHER" id="PTHR30600:SF4">
    <property type="entry name" value="CYTOCHROME C DOMAIN-CONTAINING PROTEIN"/>
    <property type="match status" value="1"/>
</dbReference>
<keyword evidence="3 4" id="KW-0408">Iron</keyword>
<dbReference type="GO" id="GO:0020037">
    <property type="term" value="F:heme binding"/>
    <property type="evidence" value="ECO:0007669"/>
    <property type="project" value="InterPro"/>
</dbReference>
<evidence type="ECO:0000313" key="7">
    <source>
        <dbReference type="EMBL" id="GFE50399.1"/>
    </source>
</evidence>
<dbReference type="GO" id="GO:0004130">
    <property type="term" value="F:cytochrome-c peroxidase activity"/>
    <property type="evidence" value="ECO:0007669"/>
    <property type="project" value="TreeGrafter"/>
</dbReference>
<keyword evidence="5" id="KW-0732">Signal</keyword>
<evidence type="ECO:0000256" key="2">
    <source>
        <dbReference type="ARBA" id="ARBA00022723"/>
    </source>
</evidence>
<dbReference type="InterPro" id="IPR010538">
    <property type="entry name" value="DHOR"/>
</dbReference>
<evidence type="ECO:0000256" key="3">
    <source>
        <dbReference type="ARBA" id="ARBA00023004"/>
    </source>
</evidence>
<dbReference type="Proteomes" id="UP000436522">
    <property type="component" value="Unassembled WGS sequence"/>
</dbReference>
<proteinExistence type="predicted"/>
<dbReference type="InterPro" id="IPR009056">
    <property type="entry name" value="Cyt_c-like_dom"/>
</dbReference>
<evidence type="ECO:0000256" key="4">
    <source>
        <dbReference type="PROSITE-ProRule" id="PRU00433"/>
    </source>
</evidence>
<dbReference type="PIRSF" id="PIRSF028099">
    <property type="entry name" value="DUF1111"/>
    <property type="match status" value="1"/>
</dbReference>
<feature type="domain" description="Cytochrome c" evidence="6">
    <location>
        <begin position="375"/>
        <end position="507"/>
    </location>
</feature>
<evidence type="ECO:0000259" key="6">
    <source>
        <dbReference type="PROSITE" id="PS51007"/>
    </source>
</evidence>
<dbReference type="PROSITE" id="PS51007">
    <property type="entry name" value="CYTC"/>
    <property type="match status" value="1"/>
</dbReference>
<sequence length="507" mass="54928">MRMRYSFFGPVLAAAFAIPATAELADLHLSVVSRTEEEAARIARITAPTTDFSLAERFESNSGGAATVRVISTRDAFSQPSANISFERELEFKVGNGLFKKLWVSSPSSTLASDGLGPLYNARSCQRCHLKDGRGHPPESSDDSTVSMLVRVSIPADESALSDVIADYIATAPEPTYGGQIQDFGIAGHPAEARIAITYEESEVELAGGEVVGLRKPTLALEDLGYGPLHPETMMSARVAPQMIGLGLLDAVPVADILANADPEDADGDGISGRPNIVWSRVHDQPMLGRFGVKAGQPSVWEQSAGAFHGDIGISTPLHPAGYGDCTEAQAACRTAPNGNTTDHDDAEIGTLGLELVSFYSSNLAVPARRDYDDPQVLRGKQMFYETGCTSCHTPKFVTHRLEGQPEQSFQLIWPYTDMLLHDMGEGLADNRPEARATGREWRTPPLWGIGLTQQVSGHTYFLHDGRARSLMEAILWHGGEAEAARNRVVEMPRPDRDALIRFLESL</sequence>
<dbReference type="EMBL" id="BLIV01000003">
    <property type="protein sequence ID" value="GFE50399.1"/>
    <property type="molecule type" value="Genomic_DNA"/>
</dbReference>
<reference evidence="7 8" key="1">
    <citation type="submission" date="2019-12" db="EMBL/GenBank/DDBJ databases">
        <title>Roseobacter cerasinus sp. nov., isolated from seawater around aquaculture.</title>
        <authorList>
            <person name="Muramatsu S."/>
            <person name="Takabe Y."/>
            <person name="Mori K."/>
            <person name="Takaichi S."/>
            <person name="Hanada S."/>
        </authorList>
    </citation>
    <scope>NUCLEOTIDE SEQUENCE [LARGE SCALE GENOMIC DNA]</scope>
    <source>
        <strain evidence="7 8">AI77</strain>
    </source>
</reference>
<keyword evidence="1 4" id="KW-0349">Heme</keyword>
<feature type="signal peptide" evidence="5">
    <location>
        <begin position="1"/>
        <end position="22"/>
    </location>
</feature>
<protein>
    <submittedName>
        <fullName evidence="7">Thiol oxidoreductase</fullName>
    </submittedName>
</protein>
<name>A0A640VQV2_9RHOB</name>
<dbReference type="AlphaFoldDB" id="A0A640VQV2"/>
<dbReference type="Pfam" id="PF06537">
    <property type="entry name" value="DHOR"/>
    <property type="match status" value="1"/>
</dbReference>
<comment type="caution">
    <text evidence="7">The sequence shown here is derived from an EMBL/GenBank/DDBJ whole genome shotgun (WGS) entry which is preliminary data.</text>
</comment>
<dbReference type="SUPFAM" id="SSF46626">
    <property type="entry name" value="Cytochrome c"/>
    <property type="match status" value="1"/>
</dbReference>
<evidence type="ECO:0000256" key="1">
    <source>
        <dbReference type="ARBA" id="ARBA00022617"/>
    </source>
</evidence>
<organism evidence="7 8">
    <name type="scientific">Roseobacter cerasinus</name>
    <dbReference type="NCBI Taxonomy" id="2602289"/>
    <lineage>
        <taxon>Bacteria</taxon>
        <taxon>Pseudomonadati</taxon>
        <taxon>Pseudomonadota</taxon>
        <taxon>Alphaproteobacteria</taxon>
        <taxon>Rhodobacterales</taxon>
        <taxon>Roseobacteraceae</taxon>
        <taxon>Roseobacter</taxon>
    </lineage>
</organism>
<dbReference type="GO" id="GO:0009055">
    <property type="term" value="F:electron transfer activity"/>
    <property type="evidence" value="ECO:0007669"/>
    <property type="project" value="InterPro"/>
</dbReference>
<feature type="chain" id="PRO_5025055016" evidence="5">
    <location>
        <begin position="23"/>
        <end position="507"/>
    </location>
</feature>
<evidence type="ECO:0000256" key="5">
    <source>
        <dbReference type="SAM" id="SignalP"/>
    </source>
</evidence>
<evidence type="ECO:0000313" key="8">
    <source>
        <dbReference type="Proteomes" id="UP000436522"/>
    </source>
</evidence>
<dbReference type="Gene3D" id="1.10.760.10">
    <property type="entry name" value="Cytochrome c-like domain"/>
    <property type="match status" value="1"/>
</dbReference>
<keyword evidence="2 4" id="KW-0479">Metal-binding</keyword>